<dbReference type="EMBL" id="JAMQOQ010000003">
    <property type="protein sequence ID" value="MDS0295328.1"/>
    <property type="molecule type" value="Genomic_DNA"/>
</dbReference>
<dbReference type="InterPro" id="IPR006311">
    <property type="entry name" value="TAT_signal"/>
</dbReference>
<keyword evidence="1" id="KW-0472">Membrane</keyword>
<protein>
    <submittedName>
        <fullName evidence="3">Beta-lactamase family protein</fullName>
    </submittedName>
</protein>
<evidence type="ECO:0000256" key="1">
    <source>
        <dbReference type="SAM" id="Phobius"/>
    </source>
</evidence>
<dbReference type="InterPro" id="IPR001466">
    <property type="entry name" value="Beta-lactam-related"/>
</dbReference>
<organism evidence="3 4">
    <name type="scientific">Halogeometricum luteum</name>
    <dbReference type="NCBI Taxonomy" id="2950537"/>
    <lineage>
        <taxon>Archaea</taxon>
        <taxon>Methanobacteriati</taxon>
        <taxon>Methanobacteriota</taxon>
        <taxon>Stenosarchaea group</taxon>
        <taxon>Halobacteria</taxon>
        <taxon>Halobacteriales</taxon>
        <taxon>Haloferacaceae</taxon>
        <taxon>Halogeometricum</taxon>
    </lineage>
</organism>
<dbReference type="Proteomes" id="UP001254813">
    <property type="component" value="Unassembled WGS sequence"/>
</dbReference>
<dbReference type="InterPro" id="IPR050491">
    <property type="entry name" value="AmpC-like"/>
</dbReference>
<dbReference type="PANTHER" id="PTHR46825">
    <property type="entry name" value="D-ALANYL-D-ALANINE-CARBOXYPEPTIDASE/ENDOPEPTIDASE AMPH"/>
    <property type="match status" value="1"/>
</dbReference>
<comment type="caution">
    <text evidence="3">The sequence shown here is derived from an EMBL/GenBank/DDBJ whole genome shotgun (WGS) entry which is preliminary data.</text>
</comment>
<feature type="transmembrane region" description="Helical" evidence="1">
    <location>
        <begin position="600"/>
        <end position="626"/>
    </location>
</feature>
<evidence type="ECO:0000259" key="2">
    <source>
        <dbReference type="Pfam" id="PF00144"/>
    </source>
</evidence>
<keyword evidence="4" id="KW-1185">Reference proteome</keyword>
<keyword evidence="1" id="KW-1133">Transmembrane helix</keyword>
<dbReference type="PROSITE" id="PS51318">
    <property type="entry name" value="TAT"/>
    <property type="match status" value="1"/>
</dbReference>
<keyword evidence="1" id="KW-0812">Transmembrane</keyword>
<reference evidence="3 4" key="1">
    <citation type="submission" date="2022-06" db="EMBL/GenBank/DDBJ databases">
        <title>Halogeometricum sp. a new haloarchaeum isolate from saline soil.</title>
        <authorList>
            <person name="Strakova D."/>
            <person name="Galisteo C."/>
            <person name="Sanchez-Porro C."/>
            <person name="Ventosa A."/>
        </authorList>
    </citation>
    <scope>NUCLEOTIDE SEQUENCE [LARGE SCALE GENOMIC DNA]</scope>
    <source>
        <strain evidence="4">S3BR25-2</strain>
    </source>
</reference>
<accession>A0ABU2G5A2</accession>
<feature type="transmembrane region" description="Helical" evidence="1">
    <location>
        <begin position="638"/>
        <end position="658"/>
    </location>
</feature>
<feature type="transmembrane region" description="Helical" evidence="1">
    <location>
        <begin position="523"/>
        <end position="546"/>
    </location>
</feature>
<dbReference type="Pfam" id="PF00144">
    <property type="entry name" value="Beta-lactamase"/>
    <property type="match status" value="1"/>
</dbReference>
<dbReference type="InterPro" id="IPR012338">
    <property type="entry name" value="Beta-lactam/transpept-like"/>
</dbReference>
<dbReference type="PANTHER" id="PTHR46825:SF9">
    <property type="entry name" value="BETA-LACTAMASE-RELATED DOMAIN-CONTAINING PROTEIN"/>
    <property type="match status" value="1"/>
</dbReference>
<proteinExistence type="predicted"/>
<dbReference type="RefSeq" id="WP_310929205.1">
    <property type="nucleotide sequence ID" value="NZ_JAMQOQ010000003.1"/>
</dbReference>
<evidence type="ECO:0000313" key="4">
    <source>
        <dbReference type="Proteomes" id="UP001254813"/>
    </source>
</evidence>
<feature type="transmembrane region" description="Helical" evidence="1">
    <location>
        <begin position="567"/>
        <end position="588"/>
    </location>
</feature>
<evidence type="ECO:0000313" key="3">
    <source>
        <dbReference type="EMBL" id="MDS0295328.1"/>
    </source>
</evidence>
<sequence length="663" mass="72398">MPNPQTVTETVAGDDCHNAYSRRTVLRGLAATGAAAFAFKNASGSVSATTSSQQDQATGPLSDPESFETFLDGVVDAQLEAHDIPGATVAVVDDDATFTKGYGLRDVRTDAPVDANRTLFRIGSTSKLFTWTAVMQGIEAGRLDVDTDVNEYLDAVEVPDKYDQPITLDHLATHTAGFEDRARGTFVLNESDLRPLPTMLQTEQPARVRPPGTFTAYSNYGAALAGYIAASTAGSSFGEYVDEHIFGPLQMKQSTFDQPVPDAIDGVLSNGYTTSNGRYREGEFEYVGMPPAGSMTTTAIDMARFLRAHLQGGATSDGRILEADSTEMMHRRRFGNAERLNGMCFGFYELSRNDVRIVGHGGDTDQFHSLVALLPDHSVGLFVSYNSPGGIEARDELLDALVEEYYLSEEKPPLTPNGEPARANELSGTYRALRSPYTTSEKLLSVQSTVSVSLDEQGRLVTTDPREPTRWVEVEERYFEAVDGSDALVFGETDGEITHLFFDSRPPSAYERLTVVEQPSTHAVIAGLSILVFLGAVLGWTATWLWRWFRGGRRDRPDSPLRYTHHVAGLAAVSYLVFVVGMSALIVSDPRAALLGGPQPLQVILLFALVGAVSSAATLVLAGLTWRRGLWRRRRQAQYVVVGLSGVVFALVLSYWNLLWYQM</sequence>
<dbReference type="SUPFAM" id="SSF56601">
    <property type="entry name" value="beta-lactamase/transpeptidase-like"/>
    <property type="match status" value="1"/>
</dbReference>
<feature type="domain" description="Beta-lactamase-related" evidence="2">
    <location>
        <begin position="72"/>
        <end position="399"/>
    </location>
</feature>
<name>A0ABU2G5A2_9EURY</name>
<dbReference type="Gene3D" id="3.40.710.10">
    <property type="entry name" value="DD-peptidase/beta-lactamase superfamily"/>
    <property type="match status" value="1"/>
</dbReference>
<gene>
    <name evidence="3" type="ORF">NDI79_14215</name>
</gene>